<keyword evidence="4" id="KW-1185">Reference proteome</keyword>
<feature type="compositionally biased region" description="Basic and acidic residues" evidence="1">
    <location>
        <begin position="1"/>
        <end position="13"/>
    </location>
</feature>
<dbReference type="InterPro" id="IPR009078">
    <property type="entry name" value="Ferritin-like_SF"/>
</dbReference>
<dbReference type="EMBL" id="SMLK01000005">
    <property type="protein sequence ID" value="TFY99023.1"/>
    <property type="molecule type" value="Genomic_DNA"/>
</dbReference>
<protein>
    <submittedName>
        <fullName evidence="3">PA2169 family four-helix-bundle protein</fullName>
    </submittedName>
</protein>
<gene>
    <name evidence="3" type="ORF">EZ216_15785</name>
</gene>
<dbReference type="OrthoDB" id="282393at2"/>
<evidence type="ECO:0000313" key="4">
    <source>
        <dbReference type="Proteomes" id="UP000297839"/>
    </source>
</evidence>
<dbReference type="AlphaFoldDB" id="A0A4Z0BKS3"/>
<name>A0A4Z0BKS3_9BURK</name>
<dbReference type="NCBIfam" id="TIGR02284">
    <property type="entry name" value="PA2169 family four-helix-bundle protein"/>
    <property type="match status" value="1"/>
</dbReference>
<proteinExistence type="predicted"/>
<dbReference type="InterPro" id="IPR012347">
    <property type="entry name" value="Ferritin-like"/>
</dbReference>
<feature type="region of interest" description="Disordered" evidence="1">
    <location>
        <begin position="146"/>
        <end position="165"/>
    </location>
</feature>
<evidence type="ECO:0000259" key="2">
    <source>
        <dbReference type="Pfam" id="PF09537"/>
    </source>
</evidence>
<dbReference type="SUPFAM" id="SSF47240">
    <property type="entry name" value="Ferritin-like"/>
    <property type="match status" value="1"/>
</dbReference>
<feature type="domain" description="DUF2383" evidence="2">
    <location>
        <begin position="220"/>
        <end position="330"/>
    </location>
</feature>
<reference evidence="3 4" key="1">
    <citation type="submission" date="2019-03" db="EMBL/GenBank/DDBJ databases">
        <title>Ramlibacter sp. 18x22-1, whole genome shotgun sequence.</title>
        <authorList>
            <person name="Zhang X."/>
            <person name="Feng G."/>
            <person name="Zhu H."/>
        </authorList>
    </citation>
    <scope>NUCLEOTIDE SEQUENCE [LARGE SCALE GENOMIC DNA]</scope>
    <source>
        <strain evidence="3 4">18x22-1</strain>
    </source>
</reference>
<dbReference type="RefSeq" id="WP_135250742.1">
    <property type="nucleotide sequence ID" value="NZ_SMLK01000005.1"/>
</dbReference>
<dbReference type="Gene3D" id="1.20.1260.10">
    <property type="match status" value="1"/>
</dbReference>
<dbReference type="InterPro" id="IPR019052">
    <property type="entry name" value="DUF2383"/>
</dbReference>
<dbReference type="Pfam" id="PF09537">
    <property type="entry name" value="DUF2383"/>
    <property type="match status" value="1"/>
</dbReference>
<organism evidence="3 4">
    <name type="scientific">Ramlibacter humi</name>
    <dbReference type="NCBI Taxonomy" id="2530451"/>
    <lineage>
        <taxon>Bacteria</taxon>
        <taxon>Pseudomonadati</taxon>
        <taxon>Pseudomonadota</taxon>
        <taxon>Betaproteobacteria</taxon>
        <taxon>Burkholderiales</taxon>
        <taxon>Comamonadaceae</taxon>
        <taxon>Ramlibacter</taxon>
    </lineage>
</organism>
<comment type="caution">
    <text evidence="3">The sequence shown here is derived from an EMBL/GenBank/DDBJ whole genome shotgun (WGS) entry which is preliminary data.</text>
</comment>
<dbReference type="InterPro" id="IPR011971">
    <property type="entry name" value="CHP02284"/>
</dbReference>
<evidence type="ECO:0000313" key="3">
    <source>
        <dbReference type="EMBL" id="TFY99023.1"/>
    </source>
</evidence>
<accession>A0A4Z0BKS3</accession>
<sequence length="364" mass="38352">MAAEDRDLHRDPITDEPGAHPVGTGVGATGGAVAGAAAGTIAGPVGTVVGGVIGAVVGGLAGKAAAEAVNPTAEEAHWRENYTREPYYEQGRSFDDYGPAYMHGMRGRLSNETDWDAAEPGLGSDWSNARAGSGLSWEQARPASRAAWDRVDRQRGGASGLGLAETGDRASDTAVVRAADLGSGGTDYYSGLRGAERAGGAMGAVGAAQGAGNASGSTRDVIDALQDLVECCKDGEYGFRECAEQARRADLKSLFLQRADDCARGAEELNNEIRSLGGSPEESGSAAGALHRGWVSVKSKLTTYDDKAVLEECERGEDNAVARYRKALQKPLPENIRAKVERQFQGVQRNHDQVKMLRNQFRTQ</sequence>
<dbReference type="Proteomes" id="UP000297839">
    <property type="component" value="Unassembled WGS sequence"/>
</dbReference>
<evidence type="ECO:0000256" key="1">
    <source>
        <dbReference type="SAM" id="MobiDB-lite"/>
    </source>
</evidence>
<feature type="region of interest" description="Disordered" evidence="1">
    <location>
        <begin position="1"/>
        <end position="31"/>
    </location>
</feature>